<gene>
    <name evidence="2" type="ORF">QO011_002075</name>
</gene>
<dbReference type="EMBL" id="JAUSVX010000003">
    <property type="protein sequence ID" value="MDQ0469064.1"/>
    <property type="molecule type" value="Genomic_DNA"/>
</dbReference>
<feature type="transmembrane region" description="Helical" evidence="1">
    <location>
        <begin position="73"/>
        <end position="92"/>
    </location>
</feature>
<comment type="caution">
    <text evidence="2">The sequence shown here is derived from an EMBL/GenBank/DDBJ whole genome shotgun (WGS) entry which is preliminary data.</text>
</comment>
<dbReference type="Proteomes" id="UP001242480">
    <property type="component" value="Unassembled WGS sequence"/>
</dbReference>
<keyword evidence="3" id="KW-1185">Reference proteome</keyword>
<feature type="transmembrane region" description="Helical" evidence="1">
    <location>
        <begin position="156"/>
        <end position="184"/>
    </location>
</feature>
<evidence type="ECO:0000256" key="1">
    <source>
        <dbReference type="SAM" id="Phobius"/>
    </source>
</evidence>
<evidence type="ECO:0000313" key="2">
    <source>
        <dbReference type="EMBL" id="MDQ0469064.1"/>
    </source>
</evidence>
<proteinExistence type="predicted"/>
<evidence type="ECO:0000313" key="3">
    <source>
        <dbReference type="Proteomes" id="UP001242480"/>
    </source>
</evidence>
<feature type="transmembrane region" description="Helical" evidence="1">
    <location>
        <begin position="324"/>
        <end position="345"/>
    </location>
</feature>
<feature type="transmembrane region" description="Helical" evidence="1">
    <location>
        <begin position="264"/>
        <end position="282"/>
    </location>
</feature>
<dbReference type="RefSeq" id="WP_307271221.1">
    <property type="nucleotide sequence ID" value="NZ_JAUSVX010000003.1"/>
</dbReference>
<feature type="transmembrane region" description="Helical" evidence="1">
    <location>
        <begin position="237"/>
        <end position="257"/>
    </location>
</feature>
<reference evidence="2 3" key="1">
    <citation type="submission" date="2023-07" db="EMBL/GenBank/DDBJ databases">
        <title>Genomic Encyclopedia of Type Strains, Phase IV (KMG-IV): sequencing the most valuable type-strain genomes for metagenomic binning, comparative biology and taxonomic classification.</title>
        <authorList>
            <person name="Goeker M."/>
        </authorList>
    </citation>
    <scope>NUCLEOTIDE SEQUENCE [LARGE SCALE GENOMIC DNA]</scope>
    <source>
        <strain evidence="2 3">DSM 19619</strain>
    </source>
</reference>
<protein>
    <recommendedName>
        <fullName evidence="4">Glycosyltransferase RgtA/B/C/D-like domain-containing protein</fullName>
    </recommendedName>
</protein>
<organism evidence="2 3">
    <name type="scientific">Labrys wisconsinensis</name>
    <dbReference type="NCBI Taxonomy" id="425677"/>
    <lineage>
        <taxon>Bacteria</taxon>
        <taxon>Pseudomonadati</taxon>
        <taxon>Pseudomonadota</taxon>
        <taxon>Alphaproteobacteria</taxon>
        <taxon>Hyphomicrobiales</taxon>
        <taxon>Xanthobacteraceae</taxon>
        <taxon>Labrys</taxon>
    </lineage>
</organism>
<keyword evidence="1" id="KW-0472">Membrane</keyword>
<accession>A0ABU0J706</accession>
<feature type="transmembrane region" description="Helical" evidence="1">
    <location>
        <begin position="294"/>
        <end position="312"/>
    </location>
</feature>
<keyword evidence="1" id="KW-0812">Transmembrane</keyword>
<sequence length="490" mass="51315">MPAFLLFAVAVVQHALSPINADTSWLLTVCERVLDGAVPYVDFVETNPPASILIYLPWAALARALAIRPELAVAAATFGLAALSLFGAARILAVGRGLSPAAQALLPAGAVFVLLILPAKAFAQREHWALLALLPMLALLQVRAERAGIGLGAALAAGVGAGIALAIKPHFAAALLLPALFLLWRTRSIRSLLQPEWAAALAVLALYAASIPLVFPAYLADGLPLAVATYLPLREPFAALVLRYGSLPLALLLAAVLGGQRPMAATPVATLLLAAAGFYLAYLVQGKGFVNHEYPAVALVALAALWLAVPVVPRSAIPSGKEAAGRLLLVRTLLVTGLAIGLQYFNSVSDGGDLAKEVARIAPPHPRMIAVSAQLTAGHPLVRLLDGQWVGRPCSLWVTATAAARLADPGLSEAERQTLRAYAARDRQGFVEDVRRGKPDVVILEGPSAEGWIEANPEVAASLADYALAFADPAREVAFWVRRPAPAATP</sequence>
<keyword evidence="1" id="KW-1133">Transmembrane helix</keyword>
<feature type="transmembrane region" description="Helical" evidence="1">
    <location>
        <begin position="98"/>
        <end position="116"/>
    </location>
</feature>
<feature type="transmembrane region" description="Helical" evidence="1">
    <location>
        <begin position="196"/>
        <end position="217"/>
    </location>
</feature>
<name>A0ABU0J706_9HYPH</name>
<evidence type="ECO:0008006" key="4">
    <source>
        <dbReference type="Google" id="ProtNLM"/>
    </source>
</evidence>